<keyword evidence="3" id="KW-1185">Reference proteome</keyword>
<dbReference type="RefSeq" id="WP_263530816.1">
    <property type="nucleotide sequence ID" value="NZ_JAOVZB010000005.1"/>
</dbReference>
<dbReference type="Pfam" id="PF00583">
    <property type="entry name" value="Acetyltransf_1"/>
    <property type="match status" value="1"/>
</dbReference>
<dbReference type="PROSITE" id="PS51186">
    <property type="entry name" value="GNAT"/>
    <property type="match status" value="1"/>
</dbReference>
<dbReference type="Proteomes" id="UP001209713">
    <property type="component" value="Unassembled WGS sequence"/>
</dbReference>
<dbReference type="InterPro" id="IPR016181">
    <property type="entry name" value="Acyl_CoA_acyltransferase"/>
</dbReference>
<name>A0ABT2YU66_9GAMM</name>
<dbReference type="Gene3D" id="3.40.630.30">
    <property type="match status" value="1"/>
</dbReference>
<gene>
    <name evidence="2" type="ORF">OFY17_11145</name>
</gene>
<comment type="caution">
    <text evidence="2">The sequence shown here is derived from an EMBL/GenBank/DDBJ whole genome shotgun (WGS) entry which is preliminary data.</text>
</comment>
<dbReference type="EMBL" id="JAOVZB010000005">
    <property type="protein sequence ID" value="MCV2403434.1"/>
    <property type="molecule type" value="Genomic_DNA"/>
</dbReference>
<feature type="domain" description="N-acetyltransferase" evidence="1">
    <location>
        <begin position="110"/>
        <end position="244"/>
    </location>
</feature>
<evidence type="ECO:0000259" key="1">
    <source>
        <dbReference type="PROSITE" id="PS51186"/>
    </source>
</evidence>
<dbReference type="SUPFAM" id="SSF55729">
    <property type="entry name" value="Acyl-CoA N-acyltransferases (Nat)"/>
    <property type="match status" value="1"/>
</dbReference>
<proteinExistence type="predicted"/>
<accession>A0ABT2YU66</accession>
<evidence type="ECO:0000313" key="2">
    <source>
        <dbReference type="EMBL" id="MCV2403434.1"/>
    </source>
</evidence>
<protein>
    <submittedName>
        <fullName evidence="2">GNAT family N-acetyltransferase</fullName>
    </submittedName>
</protein>
<sequence length="244" mass="27558">MTIDEANIANLKGLWTKYGAVSLIEYRGLNIHHDWPHRCWFNRDSAPAENGMAWLDNISSHAILPIWPCEALEELEKKLVSLGYHCTLQQMAMYKDLREIELSDEQRANFEIVSVNTKVNLKEWCGIASDAFQYKVSLKAVETLLDDIDARILLGYQDNKAVACALLLKTGEYIGVHQMGVKQTYQGKGIAKYMMNQLIKESAGWGGRYLVLQASASGQPLYESLGFSSQFLIKSYMKNKAIPD</sequence>
<dbReference type="InterPro" id="IPR000182">
    <property type="entry name" value="GNAT_dom"/>
</dbReference>
<dbReference type="CDD" id="cd04301">
    <property type="entry name" value="NAT_SF"/>
    <property type="match status" value="1"/>
</dbReference>
<evidence type="ECO:0000313" key="3">
    <source>
        <dbReference type="Proteomes" id="UP001209713"/>
    </source>
</evidence>
<reference evidence="2 3" key="1">
    <citation type="submission" date="2022-10" db="EMBL/GenBank/DDBJ databases">
        <title>Marinomonas transparenta sp. nov. and Marinomonas sargassi sp. nov., isolated from marine alga (Sargassum natans (L.) Gaillon).</title>
        <authorList>
            <person name="Wang Y."/>
        </authorList>
    </citation>
    <scope>NUCLEOTIDE SEQUENCE [LARGE SCALE GENOMIC DNA]</scope>
    <source>
        <strain evidence="2 3">C2222</strain>
    </source>
</reference>
<organism evidence="2 3">
    <name type="scientific">Marinomonas sargassi</name>
    <dbReference type="NCBI Taxonomy" id="2984494"/>
    <lineage>
        <taxon>Bacteria</taxon>
        <taxon>Pseudomonadati</taxon>
        <taxon>Pseudomonadota</taxon>
        <taxon>Gammaproteobacteria</taxon>
        <taxon>Oceanospirillales</taxon>
        <taxon>Oceanospirillaceae</taxon>
        <taxon>Marinomonas</taxon>
    </lineage>
</organism>